<accession>A0A731R6T2</accession>
<reference evidence="1" key="2">
    <citation type="submission" date="2018-07" db="EMBL/GenBank/DDBJ databases">
        <authorList>
            <consortium name="NCBI Pathogen Detection Project"/>
        </authorList>
    </citation>
    <scope>NUCLEOTIDE SEQUENCE</scope>
    <source>
        <strain evidence="1">11-0524</strain>
    </source>
</reference>
<dbReference type="EMBL" id="DAARZU010000030">
    <property type="protein sequence ID" value="HAE4638712.1"/>
    <property type="molecule type" value="Genomic_DNA"/>
</dbReference>
<comment type="caution">
    <text evidence="1">The sequence shown here is derived from an EMBL/GenBank/DDBJ whole genome shotgun (WGS) entry which is preliminary data.</text>
</comment>
<sequence>MKENSAAKATCPLFDSDAPPLTLDTISGTPFPMNQDIRDYGHTVIFASTRYGMSGVKEDAHEKA</sequence>
<organism evidence="1">
    <name type="scientific">Salmonella muenchen</name>
    <dbReference type="NCBI Taxonomy" id="596"/>
    <lineage>
        <taxon>Bacteria</taxon>
        <taxon>Pseudomonadati</taxon>
        <taxon>Pseudomonadota</taxon>
        <taxon>Gammaproteobacteria</taxon>
        <taxon>Enterobacterales</taxon>
        <taxon>Enterobacteriaceae</taxon>
        <taxon>Salmonella</taxon>
    </lineage>
</organism>
<gene>
    <name evidence="1" type="ORF">G4D12_004027</name>
</gene>
<proteinExistence type="predicted"/>
<protein>
    <submittedName>
        <fullName evidence="1">Uncharacterized protein</fullName>
    </submittedName>
</protein>
<evidence type="ECO:0000313" key="1">
    <source>
        <dbReference type="EMBL" id="HAE4638712.1"/>
    </source>
</evidence>
<name>A0A731R6T2_SALMU</name>
<reference evidence="1" key="1">
    <citation type="journal article" date="2018" name="Genome Biol.">
        <title>SKESA: strategic k-mer extension for scrupulous assemblies.</title>
        <authorList>
            <person name="Souvorov A."/>
            <person name="Agarwala R."/>
            <person name="Lipman D.J."/>
        </authorList>
    </citation>
    <scope>NUCLEOTIDE SEQUENCE</scope>
    <source>
        <strain evidence="1">11-0524</strain>
    </source>
</reference>
<dbReference type="AlphaFoldDB" id="A0A731R6T2"/>